<keyword evidence="3" id="KW-1185">Reference proteome</keyword>
<name>A0A9P1EP42_CUSEU</name>
<evidence type="ECO:0000313" key="3">
    <source>
        <dbReference type="Proteomes" id="UP001152484"/>
    </source>
</evidence>
<feature type="domain" description="HAT C-terminal dimerisation" evidence="1">
    <location>
        <begin position="158"/>
        <end position="232"/>
    </location>
</feature>
<dbReference type="PANTHER" id="PTHR45749:SF29">
    <property type="entry name" value="HAT C-TERMINAL DIMERISATION DOMAIN-CONTAINING PROTEIN"/>
    <property type="match status" value="1"/>
</dbReference>
<dbReference type="GO" id="GO:0046983">
    <property type="term" value="F:protein dimerization activity"/>
    <property type="evidence" value="ECO:0007669"/>
    <property type="project" value="InterPro"/>
</dbReference>
<evidence type="ECO:0000259" key="1">
    <source>
        <dbReference type="Pfam" id="PF05699"/>
    </source>
</evidence>
<dbReference type="InterPro" id="IPR008906">
    <property type="entry name" value="HATC_C_dom"/>
</dbReference>
<dbReference type="PANTHER" id="PTHR45749">
    <property type="match status" value="1"/>
</dbReference>
<dbReference type="InterPro" id="IPR012337">
    <property type="entry name" value="RNaseH-like_sf"/>
</dbReference>
<reference evidence="2" key="1">
    <citation type="submission" date="2022-07" db="EMBL/GenBank/DDBJ databases">
        <authorList>
            <person name="Macas J."/>
            <person name="Novak P."/>
            <person name="Neumann P."/>
        </authorList>
    </citation>
    <scope>NUCLEOTIDE SEQUENCE</scope>
</reference>
<dbReference type="EMBL" id="CAMAPE010000080">
    <property type="protein sequence ID" value="CAH9119634.1"/>
    <property type="molecule type" value="Genomic_DNA"/>
</dbReference>
<dbReference type="OrthoDB" id="1306140at2759"/>
<accession>A0A9P1EP42</accession>
<dbReference type="AlphaFoldDB" id="A0A9P1EP42"/>
<dbReference type="Pfam" id="PF05699">
    <property type="entry name" value="Dimer_Tnp_hAT"/>
    <property type="match status" value="1"/>
</dbReference>
<protein>
    <recommendedName>
        <fullName evidence="1">HAT C-terminal dimerisation domain-containing protein</fullName>
    </recommendedName>
</protein>
<dbReference type="Proteomes" id="UP001152484">
    <property type="component" value="Unassembled WGS sequence"/>
</dbReference>
<evidence type="ECO:0000313" key="2">
    <source>
        <dbReference type="EMBL" id="CAH9119634.1"/>
    </source>
</evidence>
<dbReference type="SUPFAM" id="SSF53098">
    <property type="entry name" value="Ribonuclease H-like"/>
    <property type="match status" value="1"/>
</dbReference>
<organism evidence="2 3">
    <name type="scientific">Cuscuta europaea</name>
    <name type="common">European dodder</name>
    <dbReference type="NCBI Taxonomy" id="41803"/>
    <lineage>
        <taxon>Eukaryota</taxon>
        <taxon>Viridiplantae</taxon>
        <taxon>Streptophyta</taxon>
        <taxon>Embryophyta</taxon>
        <taxon>Tracheophyta</taxon>
        <taxon>Spermatophyta</taxon>
        <taxon>Magnoliopsida</taxon>
        <taxon>eudicotyledons</taxon>
        <taxon>Gunneridae</taxon>
        <taxon>Pentapetalae</taxon>
        <taxon>asterids</taxon>
        <taxon>lamiids</taxon>
        <taxon>Solanales</taxon>
        <taxon>Convolvulaceae</taxon>
        <taxon>Cuscuteae</taxon>
        <taxon>Cuscuta</taxon>
        <taxon>Cuscuta subgen. Cuscuta</taxon>
    </lineage>
</organism>
<comment type="caution">
    <text evidence="2">The sequence shown here is derived from an EMBL/GenBank/DDBJ whole genome shotgun (WGS) entry which is preliminary data.</text>
</comment>
<sequence>MLIDVAIQEIKSLITFFEGYRESGYENAIEEAKKISVELDIDPIFPQRRPIRRKKQFDESRDSTSEVVNLSADESFRLNYFLYIVDQAIVSLRRRFEQYQEFESIFGFLFTSEKLSSLEDAQLKLWCSHLEGALKKDEQSDVDGDDMYMELKLFISFLPKKKLGPIDLFKFLKRYTCFPNVVVAYRIMLTTPVTVASAERSFSKLKLLKSYLRSTMSQERLNGLAMIAIENEYLEKIEYKDLIDDFASKTARRTTLFK</sequence>
<proteinExistence type="predicted"/>
<gene>
    <name evidence="2" type="ORF">CEURO_LOCUS22405</name>
</gene>